<feature type="compositionally biased region" description="Polar residues" evidence="1">
    <location>
        <begin position="244"/>
        <end position="258"/>
    </location>
</feature>
<evidence type="ECO:0000313" key="3">
    <source>
        <dbReference type="Proteomes" id="UP000631181"/>
    </source>
</evidence>
<dbReference type="Proteomes" id="UP000631181">
    <property type="component" value="Unassembled WGS sequence"/>
</dbReference>
<feature type="compositionally biased region" description="Low complexity" evidence="1">
    <location>
        <begin position="683"/>
        <end position="695"/>
    </location>
</feature>
<gene>
    <name evidence="2" type="ORF">PECM_002058</name>
</gene>
<feature type="compositionally biased region" description="Polar residues" evidence="1">
    <location>
        <begin position="430"/>
        <end position="455"/>
    </location>
</feature>
<dbReference type="OrthoDB" id="5408998at2759"/>
<accession>A0A8J8VWR1</accession>
<reference evidence="2" key="1">
    <citation type="journal article" date="2020" name="Front. Microbiol.">
        <title>Gene regulatory networks of Penicillium echinulatum 2HH and Penicillium oxalicum 114-2 inferred by a computational biology approach.</title>
        <authorList>
            <person name="Lenz A.R."/>
            <person name="Galan-Vasquez E."/>
            <person name="Balbinot E."/>
            <person name="De Abreu F.P."/>
            <person name="De Oliveira N.S."/>
            <person name="Da Rosa L.O."/>
            <person name="De Avila E Silva S."/>
            <person name="Camassola M."/>
            <person name="Dillon A.J.P."/>
            <person name="Perez-Rueda E."/>
        </authorList>
    </citation>
    <scope>NUCLEOTIDE SEQUENCE</scope>
    <source>
        <strain evidence="2">S1M29</strain>
    </source>
</reference>
<evidence type="ECO:0000256" key="1">
    <source>
        <dbReference type="SAM" id="MobiDB-lite"/>
    </source>
</evidence>
<feature type="region of interest" description="Disordered" evidence="1">
    <location>
        <begin position="411"/>
        <end position="510"/>
    </location>
</feature>
<feature type="compositionally biased region" description="Basic and acidic residues" evidence="1">
    <location>
        <begin position="753"/>
        <end position="772"/>
    </location>
</feature>
<dbReference type="EMBL" id="WIWV01000149">
    <property type="protein sequence ID" value="KAF7712817.1"/>
    <property type="molecule type" value="Genomic_DNA"/>
</dbReference>
<feature type="compositionally biased region" description="Low complexity" evidence="1">
    <location>
        <begin position="414"/>
        <end position="429"/>
    </location>
</feature>
<comment type="caution">
    <text evidence="2">The sequence shown here is derived from an EMBL/GenBank/DDBJ whole genome shotgun (WGS) entry which is preliminary data.</text>
</comment>
<dbReference type="AlphaFoldDB" id="A0A8J8VWR1"/>
<feature type="region of interest" description="Disordered" evidence="1">
    <location>
        <begin position="683"/>
        <end position="772"/>
    </location>
</feature>
<name>A0A8J8VWR1_9EURO</name>
<evidence type="ECO:0000313" key="2">
    <source>
        <dbReference type="EMBL" id="KAF7712817.1"/>
    </source>
</evidence>
<feature type="compositionally biased region" description="Basic residues" evidence="1">
    <location>
        <begin position="632"/>
        <end position="642"/>
    </location>
</feature>
<feature type="compositionally biased region" description="Basic and acidic residues" evidence="1">
    <location>
        <begin position="719"/>
        <end position="745"/>
    </location>
</feature>
<feature type="compositionally biased region" description="Basic and acidic residues" evidence="1">
    <location>
        <begin position="472"/>
        <end position="494"/>
    </location>
</feature>
<feature type="region of interest" description="Disordered" evidence="1">
    <location>
        <begin position="244"/>
        <end position="270"/>
    </location>
</feature>
<organism evidence="2 3">
    <name type="scientific">Penicillium ucsense</name>
    <dbReference type="NCBI Taxonomy" id="2839758"/>
    <lineage>
        <taxon>Eukaryota</taxon>
        <taxon>Fungi</taxon>
        <taxon>Dikarya</taxon>
        <taxon>Ascomycota</taxon>
        <taxon>Pezizomycotina</taxon>
        <taxon>Eurotiomycetes</taxon>
        <taxon>Eurotiomycetidae</taxon>
        <taxon>Eurotiales</taxon>
        <taxon>Aspergillaceae</taxon>
        <taxon>Penicillium</taxon>
    </lineage>
</organism>
<sequence length="772" mass="86300">MTIDEAILAEVLWSDFAVILISNSLAFQAEMDQEEAPPPYSADDPLTSTDHIRNGDSQDGQPVRGSMSSTNSATSSHASRSTTAVRSAIVPTHFTSAAAYFVERRPTTVDNSRDLLHHSMTIYPRSSIKDFPRRPRCWSARVEEVAQQDWDMFLRHLFPPHLGLAAASQHLPRQLRAEIQRDRKDRPQETDEQRQARIAAVVDEWNRCFFEPRATRISFVYIGESETAPSSALCPRCYPAATRANHQPGSDGQQTPSSHPGPFTAGYPAHPFNGWSTPINQIQFPYPQQARYGSYGMIPAFPFPGGRPPNHLPPQYIPPHLSPPGMQQWQWNNWPYSQPQYAAQRPEKSSGTFGWISSLTSQAQKYGERFAEQAQHYGDQISTQAMHYGRRVEDQALAHGRWIEEQARLHGRKQGAYPPAPYATQQPYPSSGQISGTPQNTASTSSGVESPSRPITENPDAQAATPNSQEEIAGRDHRQVNNGTRPEKTDENGRVPRRASFDSLSSEYSLSSIDSISTTSDLTPADLAAVRLQLQDLNNGNDRTKYDAALDLRQQLYTLQESRREAKVSGLQNWRRRPGHIPGNGTDSSDWGRWDSPEQQARQVAERRAMKDEVRHTQQAFRDLVLHARNEKRNRRLARQNRQRQTSSNTGPVVEHTKSLEGCMANLSLGSSQSATTAYANSRAVSSSVSSRSVSTLPSEVTEPSVGSAYETAPSKSIDNNDIRNEETRREEKKSRTHGRLKEILRPLGSKKQPQDKHSKKAKEPEKDGDTT</sequence>
<keyword evidence="3" id="KW-1185">Reference proteome</keyword>
<feature type="region of interest" description="Disordered" evidence="1">
    <location>
        <begin position="569"/>
        <end position="595"/>
    </location>
</feature>
<proteinExistence type="predicted"/>
<feature type="compositionally biased region" description="Low complexity" evidence="1">
    <location>
        <begin position="501"/>
        <end position="510"/>
    </location>
</feature>
<feature type="compositionally biased region" description="Low complexity" evidence="1">
    <location>
        <begin position="66"/>
        <end position="84"/>
    </location>
</feature>
<feature type="region of interest" description="Disordered" evidence="1">
    <location>
        <begin position="31"/>
        <end position="84"/>
    </location>
</feature>
<feature type="region of interest" description="Disordered" evidence="1">
    <location>
        <begin position="627"/>
        <end position="658"/>
    </location>
</feature>
<protein>
    <submittedName>
        <fullName evidence="2">Uncharacterized protein</fullName>
    </submittedName>
</protein>